<feature type="binding site" evidence="10">
    <location>
        <position position="276"/>
    </location>
    <ligand>
        <name>Zn(2+)</name>
        <dbReference type="ChEBI" id="CHEBI:29105"/>
    </ligand>
</feature>
<dbReference type="EC" id="3.6.1.-" evidence="10"/>
<dbReference type="CDD" id="cd01854">
    <property type="entry name" value="YjeQ_EngC"/>
    <property type="match status" value="1"/>
</dbReference>
<keyword evidence="7 10" id="KW-0862">Zinc</keyword>
<dbReference type="SUPFAM" id="SSF52540">
    <property type="entry name" value="P-loop containing nucleoside triphosphate hydrolases"/>
    <property type="match status" value="1"/>
</dbReference>
<name>A0A1I7BRN3_9FLAO</name>
<keyword evidence="6 10" id="KW-0378">Hydrolase</keyword>
<reference evidence="13 14" key="1">
    <citation type="submission" date="2016-10" db="EMBL/GenBank/DDBJ databases">
        <authorList>
            <person name="de Groot N.N."/>
        </authorList>
    </citation>
    <scope>NUCLEOTIDE SEQUENCE [LARGE SCALE GENOMIC DNA]</scope>
    <source>
        <strain evidence="13 14">CGMCC 1.7005</strain>
    </source>
</reference>
<evidence type="ECO:0000259" key="11">
    <source>
        <dbReference type="PROSITE" id="PS50936"/>
    </source>
</evidence>
<dbReference type="InterPro" id="IPR004881">
    <property type="entry name" value="Ribosome_biogen_GTPase_RsgA"/>
</dbReference>
<feature type="domain" description="CP-type G" evidence="12">
    <location>
        <begin position="78"/>
        <end position="239"/>
    </location>
</feature>
<dbReference type="NCBIfam" id="TIGR00157">
    <property type="entry name" value="ribosome small subunit-dependent GTPase A"/>
    <property type="match status" value="1"/>
</dbReference>
<evidence type="ECO:0000256" key="1">
    <source>
        <dbReference type="ARBA" id="ARBA00022490"/>
    </source>
</evidence>
<dbReference type="Pfam" id="PF16745">
    <property type="entry name" value="RsgA_N"/>
    <property type="match status" value="1"/>
</dbReference>
<feature type="binding site" evidence="10">
    <location>
        <begin position="127"/>
        <end position="130"/>
    </location>
    <ligand>
        <name>GTP</name>
        <dbReference type="ChEBI" id="CHEBI:37565"/>
    </ligand>
</feature>
<dbReference type="RefSeq" id="WP_090252869.1">
    <property type="nucleotide sequence ID" value="NZ_FPAS01000006.1"/>
</dbReference>
<dbReference type="AlphaFoldDB" id="A0A1I7BRN3"/>
<dbReference type="Gene3D" id="2.40.50.140">
    <property type="entry name" value="Nucleic acid-binding proteins"/>
    <property type="match status" value="1"/>
</dbReference>
<dbReference type="InterPro" id="IPR031944">
    <property type="entry name" value="RsgA_N"/>
</dbReference>
<dbReference type="GO" id="GO:0042274">
    <property type="term" value="P:ribosomal small subunit biogenesis"/>
    <property type="evidence" value="ECO:0007669"/>
    <property type="project" value="UniProtKB-UniRule"/>
</dbReference>
<organism evidence="13 14">
    <name type="scientific">Lishizhenia tianjinensis</name>
    <dbReference type="NCBI Taxonomy" id="477690"/>
    <lineage>
        <taxon>Bacteria</taxon>
        <taxon>Pseudomonadati</taxon>
        <taxon>Bacteroidota</taxon>
        <taxon>Flavobacteriia</taxon>
        <taxon>Flavobacteriales</taxon>
        <taxon>Crocinitomicaceae</taxon>
        <taxon>Lishizhenia</taxon>
    </lineage>
</organism>
<keyword evidence="2 10" id="KW-0690">Ribosome biogenesis</keyword>
<comment type="function">
    <text evidence="10">One of several proteins that assist in the late maturation steps of the functional core of the 30S ribosomal subunit. Helps release RbfA from mature subunits. May play a role in the assembly of ribosomal proteins into the subunit. Circularly permuted GTPase that catalyzes slow GTP hydrolysis, GTPase activity is stimulated by the 30S ribosomal subunit.</text>
</comment>
<dbReference type="Proteomes" id="UP000236454">
    <property type="component" value="Unassembled WGS sequence"/>
</dbReference>
<comment type="cofactor">
    <cofactor evidence="10">
        <name>Zn(2+)</name>
        <dbReference type="ChEBI" id="CHEBI:29105"/>
    </cofactor>
    <text evidence="10">Binds 1 zinc ion per subunit.</text>
</comment>
<keyword evidence="14" id="KW-1185">Reference proteome</keyword>
<dbReference type="PROSITE" id="PS51721">
    <property type="entry name" value="G_CP"/>
    <property type="match status" value="1"/>
</dbReference>
<protein>
    <recommendedName>
        <fullName evidence="10">Small ribosomal subunit biogenesis GTPase RsgA</fullName>
        <ecNumber evidence="10">3.6.1.-</ecNumber>
    </recommendedName>
</protein>
<feature type="binding site" evidence="10">
    <location>
        <position position="263"/>
    </location>
    <ligand>
        <name>Zn(2+)</name>
        <dbReference type="ChEBI" id="CHEBI:29105"/>
    </ligand>
</feature>
<sequence length="313" mass="35564">MIGKVLKSTGKLYSVLHENTLYSCRIRGKIRLQGLKTTNPVAVGDEVDFEVTDQDLNQGVIKDVMPRHNYIVRKSINLSKQKHILASNVDRAYLLVTLVAPETHLAFIDRFLVSAESFRIPVTLLFNKMDMYFEEHLPLVDAMIEKYEKIGYTCQKISALKEENVQFLRDEIAGKQVMIAGHSGVGKSTLVNALDDNLDIKTNEISATHLQGQHTTTFAEMHPLKSGGFIIDTPGIRAFGIVELEKEHISHYFPEMRERLNHCKFNNCLHQNEPQCAVKEAVENGEIAESRYINYLSLITDDEDDHFRKSIFG</sequence>
<dbReference type="GO" id="GO:0019843">
    <property type="term" value="F:rRNA binding"/>
    <property type="evidence" value="ECO:0007669"/>
    <property type="project" value="UniProtKB-KW"/>
</dbReference>
<dbReference type="HAMAP" id="MF_01820">
    <property type="entry name" value="GTPase_RsgA"/>
    <property type="match status" value="1"/>
</dbReference>
<feature type="domain" description="EngC GTPase" evidence="11">
    <location>
        <begin position="87"/>
        <end position="237"/>
    </location>
</feature>
<dbReference type="GO" id="GO:0046872">
    <property type="term" value="F:metal ion binding"/>
    <property type="evidence" value="ECO:0007669"/>
    <property type="project" value="UniProtKB-KW"/>
</dbReference>
<comment type="subunit">
    <text evidence="10">Monomer. Associates with 30S ribosomal subunit, binds 16S rRNA.</text>
</comment>
<feature type="binding site" evidence="10">
    <location>
        <position position="270"/>
    </location>
    <ligand>
        <name>Zn(2+)</name>
        <dbReference type="ChEBI" id="CHEBI:29105"/>
    </ligand>
</feature>
<dbReference type="GO" id="GO:0005737">
    <property type="term" value="C:cytoplasm"/>
    <property type="evidence" value="ECO:0007669"/>
    <property type="project" value="UniProtKB-SubCell"/>
</dbReference>
<keyword evidence="1 10" id="KW-0963">Cytoplasm</keyword>
<proteinExistence type="inferred from homology"/>
<dbReference type="GO" id="GO:0005525">
    <property type="term" value="F:GTP binding"/>
    <property type="evidence" value="ECO:0007669"/>
    <property type="project" value="UniProtKB-UniRule"/>
</dbReference>
<evidence type="ECO:0000256" key="2">
    <source>
        <dbReference type="ARBA" id="ARBA00022517"/>
    </source>
</evidence>
<evidence type="ECO:0000313" key="14">
    <source>
        <dbReference type="Proteomes" id="UP000236454"/>
    </source>
</evidence>
<dbReference type="PANTHER" id="PTHR32120">
    <property type="entry name" value="SMALL RIBOSOMAL SUBUNIT BIOGENESIS GTPASE RSGA"/>
    <property type="match status" value="1"/>
</dbReference>
<dbReference type="PROSITE" id="PS50936">
    <property type="entry name" value="ENGC_GTPASE"/>
    <property type="match status" value="1"/>
</dbReference>
<keyword evidence="9 10" id="KW-0342">GTP-binding</keyword>
<dbReference type="OrthoDB" id="9809485at2"/>
<evidence type="ECO:0000256" key="4">
    <source>
        <dbReference type="ARBA" id="ARBA00022730"/>
    </source>
</evidence>
<dbReference type="EMBL" id="FPAS01000006">
    <property type="protein sequence ID" value="SFT89826.1"/>
    <property type="molecule type" value="Genomic_DNA"/>
</dbReference>
<dbReference type="InterPro" id="IPR030378">
    <property type="entry name" value="G_CP_dom"/>
</dbReference>
<feature type="binding site" evidence="10">
    <location>
        <position position="268"/>
    </location>
    <ligand>
        <name>Zn(2+)</name>
        <dbReference type="ChEBI" id="CHEBI:29105"/>
    </ligand>
</feature>
<evidence type="ECO:0000256" key="5">
    <source>
        <dbReference type="ARBA" id="ARBA00022741"/>
    </source>
</evidence>
<dbReference type="PANTHER" id="PTHR32120:SF11">
    <property type="entry name" value="SMALL RIBOSOMAL SUBUNIT BIOGENESIS GTPASE RSGA 1, MITOCHONDRIAL-RELATED"/>
    <property type="match status" value="1"/>
</dbReference>
<dbReference type="CDD" id="cd04466">
    <property type="entry name" value="S1_YloQ_GTPase"/>
    <property type="match status" value="1"/>
</dbReference>
<keyword evidence="5 10" id="KW-0547">Nucleotide-binding</keyword>
<dbReference type="InterPro" id="IPR010914">
    <property type="entry name" value="RsgA_GTPase_dom"/>
</dbReference>
<evidence type="ECO:0000256" key="9">
    <source>
        <dbReference type="ARBA" id="ARBA00023134"/>
    </source>
</evidence>
<dbReference type="SUPFAM" id="SSF50249">
    <property type="entry name" value="Nucleic acid-binding proteins"/>
    <property type="match status" value="1"/>
</dbReference>
<dbReference type="InterPro" id="IPR027417">
    <property type="entry name" value="P-loop_NTPase"/>
</dbReference>
<evidence type="ECO:0000256" key="10">
    <source>
        <dbReference type="HAMAP-Rule" id="MF_01820"/>
    </source>
</evidence>
<gene>
    <name evidence="10" type="primary">rsgA</name>
    <name evidence="13" type="ORF">SAMN05216474_3028</name>
</gene>
<comment type="subcellular location">
    <subcellularLocation>
        <location evidence="10">Cytoplasm</location>
    </subcellularLocation>
</comment>
<feature type="binding site" evidence="10">
    <location>
        <begin position="181"/>
        <end position="189"/>
    </location>
    <ligand>
        <name>GTP</name>
        <dbReference type="ChEBI" id="CHEBI:37565"/>
    </ligand>
</feature>
<evidence type="ECO:0000313" key="13">
    <source>
        <dbReference type="EMBL" id="SFT89826.1"/>
    </source>
</evidence>
<keyword evidence="3 10" id="KW-0479">Metal-binding</keyword>
<evidence type="ECO:0000256" key="7">
    <source>
        <dbReference type="ARBA" id="ARBA00022833"/>
    </source>
</evidence>
<evidence type="ECO:0000256" key="8">
    <source>
        <dbReference type="ARBA" id="ARBA00022884"/>
    </source>
</evidence>
<dbReference type="Gene3D" id="1.10.40.50">
    <property type="entry name" value="Probable gtpase engc, domain 3"/>
    <property type="match status" value="1"/>
</dbReference>
<evidence type="ECO:0000256" key="6">
    <source>
        <dbReference type="ARBA" id="ARBA00022801"/>
    </source>
</evidence>
<evidence type="ECO:0000259" key="12">
    <source>
        <dbReference type="PROSITE" id="PS51721"/>
    </source>
</evidence>
<dbReference type="InterPro" id="IPR012340">
    <property type="entry name" value="NA-bd_OB-fold"/>
</dbReference>
<dbReference type="Pfam" id="PF03193">
    <property type="entry name" value="RsgA_GTPase"/>
    <property type="match status" value="1"/>
</dbReference>
<keyword evidence="8 10" id="KW-0694">RNA-binding</keyword>
<evidence type="ECO:0000256" key="3">
    <source>
        <dbReference type="ARBA" id="ARBA00022723"/>
    </source>
</evidence>
<dbReference type="Gene3D" id="3.40.50.300">
    <property type="entry name" value="P-loop containing nucleotide triphosphate hydrolases"/>
    <property type="match status" value="1"/>
</dbReference>
<keyword evidence="4 10" id="KW-0699">rRNA-binding</keyword>
<dbReference type="STRING" id="477690.SAMN05216474_3028"/>
<accession>A0A1I7BRN3</accession>
<comment type="similarity">
    <text evidence="10">Belongs to the TRAFAC class YlqF/YawG GTPase family. RsgA subfamily.</text>
</comment>
<dbReference type="GO" id="GO:0003924">
    <property type="term" value="F:GTPase activity"/>
    <property type="evidence" value="ECO:0007669"/>
    <property type="project" value="UniProtKB-UniRule"/>
</dbReference>